<dbReference type="Gene3D" id="2.60.40.420">
    <property type="entry name" value="Cupredoxins - blue copper proteins"/>
    <property type="match status" value="1"/>
</dbReference>
<evidence type="ECO:0000259" key="5">
    <source>
        <dbReference type="Pfam" id="PF00127"/>
    </source>
</evidence>
<evidence type="ECO:0000256" key="1">
    <source>
        <dbReference type="ARBA" id="ARBA00022448"/>
    </source>
</evidence>
<dbReference type="InterPro" id="IPR000923">
    <property type="entry name" value="BlueCu_1"/>
</dbReference>
<sequence>MDETTRRWLLRAVGTGVVAGTAGCSASSGRAAGNDAPTLPGSDYPTIDEWLQTSDVGRPATNYHGEVLDWTGRDTVTISVGADGNEGNFAYGPPAVVVSTGTVVEWSWTGLGNPHDVVARPADQLGESDYTFDSDGMKDGSGVKFTTTMDQQGIALYHCTPHLSLGMKGGIAVE</sequence>
<dbReference type="EMBL" id="FOCX01000020">
    <property type="protein sequence ID" value="SEO82911.1"/>
    <property type="molecule type" value="Genomic_DNA"/>
</dbReference>
<organism evidence="6 7">
    <name type="scientific">Halorientalis persicus</name>
    <dbReference type="NCBI Taxonomy" id="1367881"/>
    <lineage>
        <taxon>Archaea</taxon>
        <taxon>Methanobacteriati</taxon>
        <taxon>Methanobacteriota</taxon>
        <taxon>Stenosarchaea group</taxon>
        <taxon>Halobacteria</taxon>
        <taxon>Halobacteriales</taxon>
        <taxon>Haloarculaceae</taxon>
        <taxon>Halorientalis</taxon>
    </lineage>
</organism>
<keyword evidence="1" id="KW-0813">Transport</keyword>
<dbReference type="PROSITE" id="PS51318">
    <property type="entry name" value="TAT"/>
    <property type="match status" value="1"/>
</dbReference>
<evidence type="ECO:0000256" key="3">
    <source>
        <dbReference type="ARBA" id="ARBA00022982"/>
    </source>
</evidence>
<dbReference type="AlphaFoldDB" id="A0A1H8SW70"/>
<dbReference type="GO" id="GO:0005507">
    <property type="term" value="F:copper ion binding"/>
    <property type="evidence" value="ECO:0007669"/>
    <property type="project" value="InterPro"/>
</dbReference>
<dbReference type="PROSITE" id="PS51257">
    <property type="entry name" value="PROKAR_LIPOPROTEIN"/>
    <property type="match status" value="1"/>
</dbReference>
<dbReference type="RefSeq" id="WP_092662593.1">
    <property type="nucleotide sequence ID" value="NZ_FOCX01000020.1"/>
</dbReference>
<keyword evidence="7" id="KW-1185">Reference proteome</keyword>
<reference evidence="7" key="1">
    <citation type="submission" date="2016-10" db="EMBL/GenBank/DDBJ databases">
        <authorList>
            <person name="Varghese N."/>
            <person name="Submissions S."/>
        </authorList>
    </citation>
    <scope>NUCLEOTIDE SEQUENCE [LARGE SCALE GENOMIC DNA]</scope>
    <source>
        <strain evidence="7">IBRC-M 10043</strain>
    </source>
</reference>
<dbReference type="InterPro" id="IPR008972">
    <property type="entry name" value="Cupredoxin"/>
</dbReference>
<dbReference type="NCBIfam" id="TIGR03102">
    <property type="entry name" value="halo_cynanin"/>
    <property type="match status" value="1"/>
</dbReference>
<keyword evidence="4" id="KW-0186">Copper</keyword>
<feature type="domain" description="Blue (type 1) copper" evidence="5">
    <location>
        <begin position="81"/>
        <end position="174"/>
    </location>
</feature>
<gene>
    <name evidence="6" type="ORF">SAMN05216388_102059</name>
</gene>
<protein>
    <submittedName>
        <fullName evidence="6">Halocyanin domain-containing protein</fullName>
    </submittedName>
</protein>
<accession>A0A1H8SW70</accession>
<dbReference type="InterPro" id="IPR017533">
    <property type="entry name" value="Halocyanin"/>
</dbReference>
<dbReference type="InterPro" id="IPR028871">
    <property type="entry name" value="BlueCu_1_BS"/>
</dbReference>
<proteinExistence type="predicted"/>
<name>A0A1H8SW70_9EURY</name>
<dbReference type="SUPFAM" id="SSF49503">
    <property type="entry name" value="Cupredoxins"/>
    <property type="match status" value="1"/>
</dbReference>
<dbReference type="PROSITE" id="PS00196">
    <property type="entry name" value="COPPER_BLUE"/>
    <property type="match status" value="1"/>
</dbReference>
<dbReference type="OrthoDB" id="11088at2157"/>
<keyword evidence="3" id="KW-0249">Electron transport</keyword>
<dbReference type="GO" id="GO:0009055">
    <property type="term" value="F:electron transfer activity"/>
    <property type="evidence" value="ECO:0007669"/>
    <property type="project" value="InterPro"/>
</dbReference>
<dbReference type="Proteomes" id="UP000198775">
    <property type="component" value="Unassembled WGS sequence"/>
</dbReference>
<keyword evidence="2" id="KW-0479">Metal-binding</keyword>
<dbReference type="InterPro" id="IPR006311">
    <property type="entry name" value="TAT_signal"/>
</dbReference>
<evidence type="ECO:0000313" key="6">
    <source>
        <dbReference type="EMBL" id="SEO82911.1"/>
    </source>
</evidence>
<dbReference type="Pfam" id="PF00127">
    <property type="entry name" value="Copper-bind"/>
    <property type="match status" value="1"/>
</dbReference>
<evidence type="ECO:0000256" key="4">
    <source>
        <dbReference type="ARBA" id="ARBA00023008"/>
    </source>
</evidence>
<evidence type="ECO:0000256" key="2">
    <source>
        <dbReference type="ARBA" id="ARBA00022723"/>
    </source>
</evidence>
<evidence type="ECO:0000313" key="7">
    <source>
        <dbReference type="Proteomes" id="UP000198775"/>
    </source>
</evidence>